<evidence type="ECO:0000313" key="1">
    <source>
        <dbReference type="EMBL" id="KAJ7547764.1"/>
    </source>
</evidence>
<protein>
    <submittedName>
        <fullName evidence="1">Uncharacterized protein</fullName>
    </submittedName>
</protein>
<gene>
    <name evidence="1" type="ORF">O6H91_08G103300</name>
</gene>
<sequence>MCQQSHPHSSVPVDRLASPITSRFSLATNLCIHCQIYVFLKGNLLKPYGSHSFKRVSCSTTRVDNYLRWSVGFLQFLISLSFCIKEGIMTNTSFSKGFKDVRYNDLYEGYNDNDNQSPFFGEKVPQVTGVVEHLGLKGEFTVYDHVFCL</sequence>
<dbReference type="EMBL" id="CM055099">
    <property type="protein sequence ID" value="KAJ7547764.1"/>
    <property type="molecule type" value="Genomic_DNA"/>
</dbReference>
<name>A0ACC2D0S6_DIPCM</name>
<organism evidence="1 2">
    <name type="scientific">Diphasiastrum complanatum</name>
    <name type="common">Issler's clubmoss</name>
    <name type="synonym">Lycopodium complanatum</name>
    <dbReference type="NCBI Taxonomy" id="34168"/>
    <lineage>
        <taxon>Eukaryota</taxon>
        <taxon>Viridiplantae</taxon>
        <taxon>Streptophyta</taxon>
        <taxon>Embryophyta</taxon>
        <taxon>Tracheophyta</taxon>
        <taxon>Lycopodiopsida</taxon>
        <taxon>Lycopodiales</taxon>
        <taxon>Lycopodiaceae</taxon>
        <taxon>Lycopodioideae</taxon>
        <taxon>Diphasiastrum</taxon>
    </lineage>
</organism>
<comment type="caution">
    <text evidence="1">The sequence shown here is derived from an EMBL/GenBank/DDBJ whole genome shotgun (WGS) entry which is preliminary data.</text>
</comment>
<proteinExistence type="predicted"/>
<reference evidence="2" key="1">
    <citation type="journal article" date="2024" name="Proc. Natl. Acad. Sci. U.S.A.">
        <title>Extraordinary preservation of gene collinearity over three hundred million years revealed in homosporous lycophytes.</title>
        <authorList>
            <person name="Li C."/>
            <person name="Wickell D."/>
            <person name="Kuo L.Y."/>
            <person name="Chen X."/>
            <person name="Nie B."/>
            <person name="Liao X."/>
            <person name="Peng D."/>
            <person name="Ji J."/>
            <person name="Jenkins J."/>
            <person name="Williams M."/>
            <person name="Shu S."/>
            <person name="Plott C."/>
            <person name="Barry K."/>
            <person name="Rajasekar S."/>
            <person name="Grimwood J."/>
            <person name="Han X."/>
            <person name="Sun S."/>
            <person name="Hou Z."/>
            <person name="He W."/>
            <person name="Dai G."/>
            <person name="Sun C."/>
            <person name="Schmutz J."/>
            <person name="Leebens-Mack J.H."/>
            <person name="Li F.W."/>
            <person name="Wang L."/>
        </authorList>
    </citation>
    <scope>NUCLEOTIDE SEQUENCE [LARGE SCALE GENOMIC DNA]</scope>
    <source>
        <strain evidence="2">cv. PW_Plant_1</strain>
    </source>
</reference>
<evidence type="ECO:0000313" key="2">
    <source>
        <dbReference type="Proteomes" id="UP001162992"/>
    </source>
</evidence>
<keyword evidence="2" id="KW-1185">Reference proteome</keyword>
<dbReference type="Proteomes" id="UP001162992">
    <property type="component" value="Chromosome 8"/>
</dbReference>
<accession>A0ACC2D0S6</accession>